<keyword evidence="1" id="KW-0687">Ribonucleoprotein</keyword>
<dbReference type="Proteomes" id="UP001152531">
    <property type="component" value="Unassembled WGS sequence"/>
</dbReference>
<keyword evidence="1" id="KW-0689">Ribosomal protein</keyword>
<comment type="caution">
    <text evidence="1">The sequence shown here is derived from an EMBL/GenBank/DDBJ whole genome shotgun (WGS) entry which is preliminary data.</text>
</comment>
<dbReference type="EMBL" id="CALSDN010000001">
    <property type="protein sequence ID" value="CAH6718900.1"/>
    <property type="molecule type" value="Genomic_DNA"/>
</dbReference>
<evidence type="ECO:0000313" key="1">
    <source>
        <dbReference type="EMBL" id="CAH6718900.1"/>
    </source>
</evidence>
<keyword evidence="2" id="KW-1185">Reference proteome</keyword>
<protein>
    <submittedName>
        <fullName evidence="1">54S ribosomal protein L40, mitochondrial</fullName>
    </submittedName>
</protein>
<evidence type="ECO:0000313" key="2">
    <source>
        <dbReference type="Proteomes" id="UP001152531"/>
    </source>
</evidence>
<proteinExistence type="predicted"/>
<accession>A0ACA9Y2Q4</accession>
<gene>
    <name evidence="1" type="ORF">CLIB1444_01S16996</name>
</gene>
<sequence length="303" mass="35580">MSINHIKRRYQKDLTKLPKIFRNRVVKQNNMFTLPTFENKLPILPKEEYKTMTQTGYTEGDLVYITKGEHKGTISTIFRYSKEYDGLFLSDIIEKKIIPKDQWFDQQDSFLVDYPKLIPADSVKLAAKDKNDKGEDYYIVAEEVVFKGKYYDDRYKKWLPRRFVKHHEHIEVPWPNPPTEPKAGELSTEGETVFEKTWEFQSLSVPPFPSTIVNELRNPYSKHKARVLTELQARRLNKPTMPLSKEQQIYLAKKQQSETEQPTELTEEVQDFIGERIANHLNSITNPHLKAHLDALSKNTINH</sequence>
<organism evidence="1 2">
    <name type="scientific">[Candida] jaroonii</name>
    <dbReference type="NCBI Taxonomy" id="467808"/>
    <lineage>
        <taxon>Eukaryota</taxon>
        <taxon>Fungi</taxon>
        <taxon>Dikarya</taxon>
        <taxon>Ascomycota</taxon>
        <taxon>Saccharomycotina</taxon>
        <taxon>Pichiomycetes</taxon>
        <taxon>Debaryomycetaceae</taxon>
        <taxon>Yamadazyma</taxon>
    </lineage>
</organism>
<reference evidence="1" key="1">
    <citation type="submission" date="2022-06" db="EMBL/GenBank/DDBJ databases">
        <authorList>
            <person name="Legras J.-L."/>
            <person name="Devillers H."/>
            <person name="Grondin C."/>
        </authorList>
    </citation>
    <scope>NUCLEOTIDE SEQUENCE</scope>
    <source>
        <strain evidence="1">CLIB 1444</strain>
    </source>
</reference>
<name>A0ACA9Y2Q4_9ASCO</name>